<evidence type="ECO:0000259" key="1">
    <source>
        <dbReference type="Pfam" id="PF04149"/>
    </source>
</evidence>
<feature type="domain" description="DUF397" evidence="1">
    <location>
        <begin position="7"/>
        <end position="53"/>
    </location>
</feature>
<proteinExistence type="predicted"/>
<gene>
    <name evidence="2" type="ORF">CLV71_13117</name>
</gene>
<comment type="caution">
    <text evidence="2">The sequence shown here is derived from an EMBL/GenBank/DDBJ whole genome shotgun (WGS) entry which is preliminary data.</text>
</comment>
<protein>
    <submittedName>
        <fullName evidence="2">Uncharacterized protein DUF397</fullName>
    </submittedName>
</protein>
<dbReference type="AlphaFoldDB" id="A0A4R7UQD5"/>
<sequence>MTAEPIWRKSSFSGNISCVEVTRCAGATAVRDSKAPMRVLYVTPGGVRRLISFAQM</sequence>
<evidence type="ECO:0000313" key="3">
    <source>
        <dbReference type="Proteomes" id="UP000294927"/>
    </source>
</evidence>
<dbReference type="InterPro" id="IPR007278">
    <property type="entry name" value="DUF397"/>
</dbReference>
<name>A0A4R7UQD5_9PSEU</name>
<dbReference type="Pfam" id="PF04149">
    <property type="entry name" value="DUF397"/>
    <property type="match status" value="1"/>
</dbReference>
<accession>A0A4R7UQD5</accession>
<evidence type="ECO:0000313" key="2">
    <source>
        <dbReference type="EMBL" id="TDV36638.1"/>
    </source>
</evidence>
<dbReference type="Proteomes" id="UP000294927">
    <property type="component" value="Unassembled WGS sequence"/>
</dbReference>
<reference evidence="2 3" key="1">
    <citation type="submission" date="2019-03" db="EMBL/GenBank/DDBJ databases">
        <title>Genomic Encyclopedia of Archaeal and Bacterial Type Strains, Phase II (KMG-II): from individual species to whole genera.</title>
        <authorList>
            <person name="Goeker M."/>
        </authorList>
    </citation>
    <scope>NUCLEOTIDE SEQUENCE [LARGE SCALE GENOMIC DNA]</scope>
    <source>
        <strain evidence="2 3">DSM 45499</strain>
    </source>
</reference>
<organism evidence="2 3">
    <name type="scientific">Actinophytocola oryzae</name>
    <dbReference type="NCBI Taxonomy" id="502181"/>
    <lineage>
        <taxon>Bacteria</taxon>
        <taxon>Bacillati</taxon>
        <taxon>Actinomycetota</taxon>
        <taxon>Actinomycetes</taxon>
        <taxon>Pseudonocardiales</taxon>
        <taxon>Pseudonocardiaceae</taxon>
    </lineage>
</organism>
<dbReference type="EMBL" id="SOCP01000031">
    <property type="protein sequence ID" value="TDV36638.1"/>
    <property type="molecule type" value="Genomic_DNA"/>
</dbReference>
<keyword evidence="3" id="KW-1185">Reference proteome</keyword>
<dbReference type="RefSeq" id="WP_133909175.1">
    <property type="nucleotide sequence ID" value="NZ_SOCP01000031.1"/>
</dbReference>
<dbReference type="OrthoDB" id="3430276at2"/>